<keyword evidence="3" id="KW-1185">Reference proteome</keyword>
<accession>A0A251QCL6</accession>
<evidence type="ECO:0000256" key="1">
    <source>
        <dbReference type="SAM" id="MobiDB-lite"/>
    </source>
</evidence>
<protein>
    <submittedName>
        <fullName evidence="2">Uncharacterized protein</fullName>
    </submittedName>
</protein>
<feature type="compositionally biased region" description="Basic and acidic residues" evidence="1">
    <location>
        <begin position="1"/>
        <end position="23"/>
    </location>
</feature>
<reference evidence="2 3" key="1">
    <citation type="journal article" date="2013" name="Nat. Genet.">
        <title>The high-quality draft genome of peach (Prunus persica) identifies unique patterns of genetic diversity, domestication and genome evolution.</title>
        <authorList>
            <consortium name="International Peach Genome Initiative"/>
            <person name="Verde I."/>
            <person name="Abbott A.G."/>
            <person name="Scalabrin S."/>
            <person name="Jung S."/>
            <person name="Shu S."/>
            <person name="Marroni F."/>
            <person name="Zhebentyayeva T."/>
            <person name="Dettori M.T."/>
            <person name="Grimwood J."/>
            <person name="Cattonaro F."/>
            <person name="Zuccolo A."/>
            <person name="Rossini L."/>
            <person name="Jenkins J."/>
            <person name="Vendramin E."/>
            <person name="Meisel L.A."/>
            <person name="Decroocq V."/>
            <person name="Sosinski B."/>
            <person name="Prochnik S."/>
            <person name="Mitros T."/>
            <person name="Policriti A."/>
            <person name="Cipriani G."/>
            <person name="Dondini L."/>
            <person name="Ficklin S."/>
            <person name="Goodstein D.M."/>
            <person name="Xuan P."/>
            <person name="Del Fabbro C."/>
            <person name="Aramini V."/>
            <person name="Copetti D."/>
            <person name="Gonzalez S."/>
            <person name="Horner D.S."/>
            <person name="Falchi R."/>
            <person name="Lucas S."/>
            <person name="Mica E."/>
            <person name="Maldonado J."/>
            <person name="Lazzari B."/>
            <person name="Bielenberg D."/>
            <person name="Pirona R."/>
            <person name="Miculan M."/>
            <person name="Barakat A."/>
            <person name="Testolin R."/>
            <person name="Stella A."/>
            <person name="Tartarini S."/>
            <person name="Tonutti P."/>
            <person name="Arus P."/>
            <person name="Orellana A."/>
            <person name="Wells C."/>
            <person name="Main D."/>
            <person name="Vizzotto G."/>
            <person name="Silva H."/>
            <person name="Salamini F."/>
            <person name="Schmutz J."/>
            <person name="Morgante M."/>
            <person name="Rokhsar D.S."/>
        </authorList>
    </citation>
    <scope>NUCLEOTIDE SEQUENCE [LARGE SCALE GENOMIC DNA]</scope>
    <source>
        <strain evidence="3">cv. Nemared</strain>
    </source>
</reference>
<dbReference type="Proteomes" id="UP000006882">
    <property type="component" value="Chromosome G2"/>
</dbReference>
<feature type="compositionally biased region" description="Polar residues" evidence="1">
    <location>
        <begin position="39"/>
        <end position="49"/>
    </location>
</feature>
<gene>
    <name evidence="2" type="ORF">PRUPE_2G074200</name>
</gene>
<dbReference type="Gramene" id="ONI21586">
    <property type="protein sequence ID" value="ONI21586"/>
    <property type="gene ID" value="PRUPE_2G074200"/>
</dbReference>
<feature type="compositionally biased region" description="Polar residues" evidence="1">
    <location>
        <begin position="65"/>
        <end position="77"/>
    </location>
</feature>
<feature type="region of interest" description="Disordered" evidence="1">
    <location>
        <begin position="65"/>
        <end position="89"/>
    </location>
</feature>
<feature type="region of interest" description="Disordered" evidence="1">
    <location>
        <begin position="1"/>
        <end position="50"/>
    </location>
</feature>
<proteinExistence type="predicted"/>
<sequence>MLMMKRIEKKTDADGGRRVRDLQDSGDESDKEIYESDNHAATSRLTPLTPTHPFIKFCESKTNWGARSMNPRPTLNMQMRGASSYWSEH</sequence>
<organism evidence="2 3">
    <name type="scientific">Prunus persica</name>
    <name type="common">Peach</name>
    <name type="synonym">Amygdalus persica</name>
    <dbReference type="NCBI Taxonomy" id="3760"/>
    <lineage>
        <taxon>Eukaryota</taxon>
        <taxon>Viridiplantae</taxon>
        <taxon>Streptophyta</taxon>
        <taxon>Embryophyta</taxon>
        <taxon>Tracheophyta</taxon>
        <taxon>Spermatophyta</taxon>
        <taxon>Magnoliopsida</taxon>
        <taxon>eudicotyledons</taxon>
        <taxon>Gunneridae</taxon>
        <taxon>Pentapetalae</taxon>
        <taxon>rosids</taxon>
        <taxon>fabids</taxon>
        <taxon>Rosales</taxon>
        <taxon>Rosaceae</taxon>
        <taxon>Amygdaloideae</taxon>
        <taxon>Amygdaleae</taxon>
        <taxon>Prunus</taxon>
    </lineage>
</organism>
<evidence type="ECO:0000313" key="2">
    <source>
        <dbReference type="EMBL" id="ONI21586.1"/>
    </source>
</evidence>
<evidence type="ECO:0000313" key="3">
    <source>
        <dbReference type="Proteomes" id="UP000006882"/>
    </source>
</evidence>
<dbReference type="EMBL" id="CM007652">
    <property type="protein sequence ID" value="ONI21586.1"/>
    <property type="molecule type" value="Genomic_DNA"/>
</dbReference>
<dbReference type="AlphaFoldDB" id="A0A251QCL6"/>
<name>A0A251QCL6_PRUPE</name>